<gene>
    <name evidence="1" type="ORF">BN381_780009</name>
</gene>
<comment type="caution">
    <text evidence="1">The sequence shown here is derived from an EMBL/GenBank/DDBJ whole genome shotgun (WGS) entry which is preliminary data.</text>
</comment>
<dbReference type="AlphaFoldDB" id="R4Z450"/>
<dbReference type="Gene3D" id="3.30.530.20">
    <property type="match status" value="1"/>
</dbReference>
<evidence type="ECO:0000313" key="2">
    <source>
        <dbReference type="Proteomes" id="UP000018291"/>
    </source>
</evidence>
<keyword evidence="2" id="KW-1185">Reference proteome</keyword>
<evidence type="ECO:0008006" key="3">
    <source>
        <dbReference type="Google" id="ProtNLM"/>
    </source>
</evidence>
<dbReference type="InterPro" id="IPR019587">
    <property type="entry name" value="Polyketide_cyclase/dehydratase"/>
</dbReference>
<dbReference type="HOGENOM" id="CLU_140981_0_0_11"/>
<accession>R4Z450</accession>
<dbReference type="eggNOG" id="COG3832">
    <property type="taxonomic scope" value="Bacteria"/>
</dbReference>
<organism evidence="1 2">
    <name type="scientific">Candidatus Neomicrothrix parvicella RN1</name>
    <dbReference type="NCBI Taxonomy" id="1229780"/>
    <lineage>
        <taxon>Bacteria</taxon>
        <taxon>Bacillati</taxon>
        <taxon>Actinomycetota</taxon>
        <taxon>Acidimicrobiia</taxon>
        <taxon>Acidimicrobiales</taxon>
        <taxon>Microthrixaceae</taxon>
        <taxon>Candidatus Neomicrothrix</taxon>
    </lineage>
</organism>
<dbReference type="SUPFAM" id="SSF55961">
    <property type="entry name" value="Bet v1-like"/>
    <property type="match status" value="1"/>
</dbReference>
<dbReference type="Pfam" id="PF10604">
    <property type="entry name" value="Polyketide_cyc2"/>
    <property type="match status" value="1"/>
</dbReference>
<protein>
    <recommendedName>
        <fullName evidence="3">Cyclase/dehydrase</fullName>
    </recommendedName>
</protein>
<evidence type="ECO:0000313" key="1">
    <source>
        <dbReference type="EMBL" id="CCM65460.1"/>
    </source>
</evidence>
<dbReference type="STRING" id="1229780.BN381_780009"/>
<proteinExistence type="predicted"/>
<dbReference type="EMBL" id="CANL01000076">
    <property type="protein sequence ID" value="CCM65460.1"/>
    <property type="molecule type" value="Genomic_DNA"/>
</dbReference>
<reference evidence="1 2" key="1">
    <citation type="journal article" date="2013" name="ISME J.">
        <title>Metabolic model for the filamentous 'Candidatus Microthrix parvicella' based on genomic and metagenomic analyses.</title>
        <authorList>
            <person name="Jon McIlroy S."/>
            <person name="Kristiansen R."/>
            <person name="Albertsen M."/>
            <person name="Michael Karst S."/>
            <person name="Rossetti S."/>
            <person name="Lund Nielsen J."/>
            <person name="Tandoi V."/>
            <person name="James Seviour R."/>
            <person name="Nielsen P.H."/>
        </authorList>
    </citation>
    <scope>NUCLEOTIDE SEQUENCE [LARGE SCALE GENOMIC DNA]</scope>
    <source>
        <strain evidence="1 2">RN1</strain>
    </source>
</reference>
<dbReference type="RefSeq" id="WP_012230187.1">
    <property type="nucleotide sequence ID" value="NZ_HG422565.1"/>
</dbReference>
<dbReference type="Proteomes" id="UP000018291">
    <property type="component" value="Unassembled WGS sequence"/>
</dbReference>
<name>R4Z450_9ACTN</name>
<sequence>MITIERRLDVPHPPQQVWDRLADFEAISAWADNVDHSCLLHPGGEVSPVGVGATRRVQVGRRTLVERVVVWDEPQRLAYQIEGLPPVVTSLQNEWRLQSVAAGAGGAGAGGAGAHHTRVTLATTVECGPRPPQKLVARLIARRMAGDSDTMLSGLAHSMKESSHA</sequence>
<dbReference type="InterPro" id="IPR023393">
    <property type="entry name" value="START-like_dom_sf"/>
</dbReference>
<dbReference type="CDD" id="cd07821">
    <property type="entry name" value="PYR_PYL_RCAR_like"/>
    <property type="match status" value="1"/>
</dbReference>